<keyword evidence="7 9" id="KW-1133">Transmembrane helix</keyword>
<dbReference type="PROSITE" id="PS50929">
    <property type="entry name" value="ABC_TM1F"/>
    <property type="match status" value="1"/>
</dbReference>
<keyword evidence="8 9" id="KW-0472">Membrane</keyword>
<evidence type="ECO:0000256" key="1">
    <source>
        <dbReference type="ARBA" id="ARBA00004651"/>
    </source>
</evidence>
<dbReference type="InterPro" id="IPR003439">
    <property type="entry name" value="ABC_transporter-like_ATP-bd"/>
</dbReference>
<gene>
    <name evidence="12" type="ORF">UFOPK3010_01122</name>
</gene>
<dbReference type="SUPFAM" id="SSF90123">
    <property type="entry name" value="ABC transporter transmembrane region"/>
    <property type="match status" value="1"/>
</dbReference>
<dbReference type="InterPro" id="IPR039421">
    <property type="entry name" value="Type_1_exporter"/>
</dbReference>
<dbReference type="InterPro" id="IPR003593">
    <property type="entry name" value="AAA+_ATPase"/>
</dbReference>
<feature type="domain" description="ABC transmembrane type-1" evidence="11">
    <location>
        <begin position="28"/>
        <end position="315"/>
    </location>
</feature>
<comment type="subcellular location">
    <subcellularLocation>
        <location evidence="1">Cell membrane</location>
        <topology evidence="1">Multi-pass membrane protein</topology>
    </subcellularLocation>
</comment>
<accession>A0A6J6YM69</accession>
<evidence type="ECO:0000256" key="6">
    <source>
        <dbReference type="ARBA" id="ARBA00022840"/>
    </source>
</evidence>
<dbReference type="GO" id="GO:0015421">
    <property type="term" value="F:ABC-type oligopeptide transporter activity"/>
    <property type="evidence" value="ECO:0007669"/>
    <property type="project" value="TreeGrafter"/>
</dbReference>
<sequence length="607" mass="65356">MASGVPGLFRRGARLLTRYVKAHPIPFFISIVGAAIYAGAAVGTTIILGRITNNVIVPTFETGRPTAKAVWMSGLALLLVGLLRASTIILRRYFAALLTFRTQRDWRRRLAHTYLSVPLKYHRETPTGELLAHADADIVASSEVINPLPFSIGVVTLVVFAIISLATVDWFLMLVAVVLFPLLAIINRMYTTRAEKPLGEVQERVGQVSRIAHESFDGVLVVKTLGREDEEVDRLEAAADRLRASRVGLGRIRAVFEPMIDALPNLGIIALLLIGSWQVSIGRLNTGDIVQAAALFGLLAFPMRVFGYFLQELPRAVVVSARLDKVVAAPHEPGSATDAPPAVADGPLSVSFEDVSFRYGDDPPVLDGLSLTIAAGSIVALVGVTGSGKSTLCELIPRLVDPDGGTVLLDGVDIREFDPIAVRSEVALVFQETFLFADSVRENVTLGDPISDDELERAGSIAHASGFVHRLPEGWDTVVGERGVTLSGGQRQRLALTRALLRGPRVLILDDATSAVDPVIESAILRDLRCSLETTTLVVAHRVSTIELADEVVFLDEGRIVATGSHTDLLASNPGYARLVHAYVDQESMAEDLDHEDAAIDESGISS</sequence>
<dbReference type="PANTHER" id="PTHR43394:SF1">
    <property type="entry name" value="ATP-BINDING CASSETTE SUB-FAMILY B MEMBER 10, MITOCHONDRIAL"/>
    <property type="match status" value="1"/>
</dbReference>
<keyword evidence="2" id="KW-0813">Transport</keyword>
<keyword evidence="4 9" id="KW-0812">Transmembrane</keyword>
<dbReference type="PANTHER" id="PTHR43394">
    <property type="entry name" value="ATP-DEPENDENT PERMEASE MDL1, MITOCHONDRIAL"/>
    <property type="match status" value="1"/>
</dbReference>
<evidence type="ECO:0000313" key="12">
    <source>
        <dbReference type="EMBL" id="CAB4810550.1"/>
    </source>
</evidence>
<dbReference type="InterPro" id="IPR011527">
    <property type="entry name" value="ABC1_TM_dom"/>
</dbReference>
<dbReference type="SUPFAM" id="SSF52540">
    <property type="entry name" value="P-loop containing nucleoside triphosphate hydrolases"/>
    <property type="match status" value="1"/>
</dbReference>
<dbReference type="FunFam" id="3.40.50.300:FF:000221">
    <property type="entry name" value="Multidrug ABC transporter ATP-binding protein"/>
    <property type="match status" value="1"/>
</dbReference>
<evidence type="ECO:0000256" key="3">
    <source>
        <dbReference type="ARBA" id="ARBA00022475"/>
    </source>
</evidence>
<keyword evidence="5" id="KW-0547">Nucleotide-binding</keyword>
<dbReference type="Pfam" id="PF00005">
    <property type="entry name" value="ABC_tran"/>
    <property type="match status" value="1"/>
</dbReference>
<evidence type="ECO:0000256" key="5">
    <source>
        <dbReference type="ARBA" id="ARBA00022741"/>
    </source>
</evidence>
<dbReference type="PROSITE" id="PS50893">
    <property type="entry name" value="ABC_TRANSPORTER_2"/>
    <property type="match status" value="1"/>
</dbReference>
<feature type="transmembrane region" description="Helical" evidence="9">
    <location>
        <begin position="25"/>
        <end position="48"/>
    </location>
</feature>
<dbReference type="EMBL" id="CAFAAM010000153">
    <property type="protein sequence ID" value="CAB4810550.1"/>
    <property type="molecule type" value="Genomic_DNA"/>
</dbReference>
<dbReference type="Gene3D" id="1.20.1560.10">
    <property type="entry name" value="ABC transporter type 1, transmembrane domain"/>
    <property type="match status" value="1"/>
</dbReference>
<reference evidence="12" key="1">
    <citation type="submission" date="2020-05" db="EMBL/GenBank/DDBJ databases">
        <authorList>
            <person name="Chiriac C."/>
            <person name="Salcher M."/>
            <person name="Ghai R."/>
            <person name="Kavagutti S V."/>
        </authorList>
    </citation>
    <scope>NUCLEOTIDE SEQUENCE</scope>
</reference>
<evidence type="ECO:0000256" key="2">
    <source>
        <dbReference type="ARBA" id="ARBA00022448"/>
    </source>
</evidence>
<keyword evidence="3" id="KW-1003">Cell membrane</keyword>
<dbReference type="InterPro" id="IPR036640">
    <property type="entry name" value="ABC1_TM_sf"/>
</dbReference>
<dbReference type="Pfam" id="PF00664">
    <property type="entry name" value="ABC_membrane"/>
    <property type="match status" value="1"/>
</dbReference>
<evidence type="ECO:0000259" key="10">
    <source>
        <dbReference type="PROSITE" id="PS50893"/>
    </source>
</evidence>
<name>A0A6J6YM69_9ZZZZ</name>
<dbReference type="SMART" id="SM00382">
    <property type="entry name" value="AAA"/>
    <property type="match status" value="1"/>
</dbReference>
<evidence type="ECO:0000256" key="4">
    <source>
        <dbReference type="ARBA" id="ARBA00022692"/>
    </source>
</evidence>
<feature type="transmembrane region" description="Helical" evidence="9">
    <location>
        <begin position="157"/>
        <end position="186"/>
    </location>
</feature>
<dbReference type="GO" id="GO:0005524">
    <property type="term" value="F:ATP binding"/>
    <property type="evidence" value="ECO:0007669"/>
    <property type="project" value="UniProtKB-KW"/>
</dbReference>
<dbReference type="AlphaFoldDB" id="A0A6J6YM69"/>
<organism evidence="12">
    <name type="scientific">freshwater metagenome</name>
    <dbReference type="NCBI Taxonomy" id="449393"/>
    <lineage>
        <taxon>unclassified sequences</taxon>
        <taxon>metagenomes</taxon>
        <taxon>ecological metagenomes</taxon>
    </lineage>
</organism>
<keyword evidence="6" id="KW-0067">ATP-binding</keyword>
<dbReference type="Gene3D" id="3.40.50.300">
    <property type="entry name" value="P-loop containing nucleotide triphosphate hydrolases"/>
    <property type="match status" value="1"/>
</dbReference>
<evidence type="ECO:0000256" key="7">
    <source>
        <dbReference type="ARBA" id="ARBA00022989"/>
    </source>
</evidence>
<dbReference type="GO" id="GO:0016887">
    <property type="term" value="F:ATP hydrolysis activity"/>
    <property type="evidence" value="ECO:0007669"/>
    <property type="project" value="InterPro"/>
</dbReference>
<evidence type="ECO:0000259" key="11">
    <source>
        <dbReference type="PROSITE" id="PS50929"/>
    </source>
</evidence>
<dbReference type="GO" id="GO:0005886">
    <property type="term" value="C:plasma membrane"/>
    <property type="evidence" value="ECO:0007669"/>
    <property type="project" value="UniProtKB-SubCell"/>
</dbReference>
<feature type="transmembrane region" description="Helical" evidence="9">
    <location>
        <begin position="259"/>
        <end position="277"/>
    </location>
</feature>
<feature type="domain" description="ABC transporter" evidence="10">
    <location>
        <begin position="350"/>
        <end position="582"/>
    </location>
</feature>
<evidence type="ECO:0000256" key="9">
    <source>
        <dbReference type="SAM" id="Phobius"/>
    </source>
</evidence>
<evidence type="ECO:0000256" key="8">
    <source>
        <dbReference type="ARBA" id="ARBA00023136"/>
    </source>
</evidence>
<proteinExistence type="predicted"/>
<feature type="transmembrane region" description="Helical" evidence="9">
    <location>
        <begin position="69"/>
        <end position="90"/>
    </location>
</feature>
<protein>
    <submittedName>
        <fullName evidence="12">Unannotated protein</fullName>
    </submittedName>
</protein>
<dbReference type="InterPro" id="IPR027417">
    <property type="entry name" value="P-loop_NTPase"/>
</dbReference>